<dbReference type="OrthoDB" id="8197232at2759"/>
<reference evidence="1" key="1">
    <citation type="submission" date="2020-04" db="EMBL/GenBank/DDBJ databases">
        <authorList>
            <person name="Alioto T."/>
            <person name="Alioto T."/>
            <person name="Gomez Garrido J."/>
        </authorList>
    </citation>
    <scope>NUCLEOTIDE SEQUENCE</scope>
    <source>
        <strain evidence="1">A484AB</strain>
    </source>
</reference>
<gene>
    <name evidence="1" type="ORF">PACLA_8A082951</name>
</gene>
<protein>
    <submittedName>
        <fullName evidence="1">Uncharacterized protein</fullName>
    </submittedName>
</protein>
<evidence type="ECO:0000313" key="1">
    <source>
        <dbReference type="EMBL" id="CAB4026205.1"/>
    </source>
</evidence>
<dbReference type="Pfam" id="PF00078">
    <property type="entry name" value="RVT_1"/>
    <property type="match status" value="1"/>
</dbReference>
<name>A0A7D9JBA0_PARCT</name>
<sequence>MPVKFGVPQGSVLGPILFSLFCNDLPDIDDLKEGEIYMYADDTTLYVIAPNHDLVANILNRILGKLYKWCCENRLTPHPDKTEFMLMSRRRKRSVSALLVFQLFQLFGEELGKRVRKEEPIDFNGHEMGPEGRGKVRYIGGWVISNAINKARSYVVDNKLSESTNIRIKINEMMKKIELLENNVVILTKQSAIHLPIRKPLT</sequence>
<proteinExistence type="predicted"/>
<organism evidence="1 2">
    <name type="scientific">Paramuricea clavata</name>
    <name type="common">Red gorgonian</name>
    <name type="synonym">Violescent sea-whip</name>
    <dbReference type="NCBI Taxonomy" id="317549"/>
    <lineage>
        <taxon>Eukaryota</taxon>
        <taxon>Metazoa</taxon>
        <taxon>Cnidaria</taxon>
        <taxon>Anthozoa</taxon>
        <taxon>Octocorallia</taxon>
        <taxon>Malacalcyonacea</taxon>
        <taxon>Plexauridae</taxon>
        <taxon>Paramuricea</taxon>
    </lineage>
</organism>
<dbReference type="InterPro" id="IPR000477">
    <property type="entry name" value="RT_dom"/>
</dbReference>
<dbReference type="AlphaFoldDB" id="A0A7D9JBA0"/>
<keyword evidence="2" id="KW-1185">Reference proteome</keyword>
<comment type="caution">
    <text evidence="1">The sequence shown here is derived from an EMBL/GenBank/DDBJ whole genome shotgun (WGS) entry which is preliminary data.</text>
</comment>
<dbReference type="PROSITE" id="PS50878">
    <property type="entry name" value="RT_POL"/>
    <property type="match status" value="1"/>
</dbReference>
<dbReference type="EMBL" id="CACRXK020014071">
    <property type="protein sequence ID" value="CAB4026205.1"/>
    <property type="molecule type" value="Genomic_DNA"/>
</dbReference>
<dbReference type="Proteomes" id="UP001152795">
    <property type="component" value="Unassembled WGS sequence"/>
</dbReference>
<accession>A0A7D9JBA0</accession>
<evidence type="ECO:0000313" key="2">
    <source>
        <dbReference type="Proteomes" id="UP001152795"/>
    </source>
</evidence>
<dbReference type="PANTHER" id="PTHR33332">
    <property type="entry name" value="REVERSE TRANSCRIPTASE DOMAIN-CONTAINING PROTEIN"/>
    <property type="match status" value="1"/>
</dbReference>